<dbReference type="EMBL" id="FN430349">
    <property type="protein sequence ID" value="CAZ85413.1"/>
    <property type="molecule type" value="Genomic_DNA"/>
</dbReference>
<accession>D5GLM0</accession>
<proteinExistence type="predicted"/>
<organism evidence="1 2">
    <name type="scientific">Tuber melanosporum (strain Mel28)</name>
    <name type="common">Perigord black truffle</name>
    <dbReference type="NCBI Taxonomy" id="656061"/>
    <lineage>
        <taxon>Eukaryota</taxon>
        <taxon>Fungi</taxon>
        <taxon>Dikarya</taxon>
        <taxon>Ascomycota</taxon>
        <taxon>Pezizomycotina</taxon>
        <taxon>Pezizomycetes</taxon>
        <taxon>Pezizales</taxon>
        <taxon>Tuberaceae</taxon>
        <taxon>Tuber</taxon>
    </lineage>
</organism>
<dbReference type="AlphaFoldDB" id="D5GLM0"/>
<dbReference type="GeneID" id="9182716"/>
<gene>
    <name evidence="1" type="ORF">GSTUM_00010266001</name>
</gene>
<sequence length="77" mass="9237">MDVKLKGRCDYYRRIEGRMMMIRKSERYFFFPVFDYFLTLDLVKARVSKRCRALPVLLVRVRGRCLDPLCSEHSDLG</sequence>
<dbReference type="RefSeq" id="XP_002841222.1">
    <property type="nucleotide sequence ID" value="XM_002841176.1"/>
</dbReference>
<evidence type="ECO:0000313" key="2">
    <source>
        <dbReference type="Proteomes" id="UP000006911"/>
    </source>
</evidence>
<reference evidence="1 2" key="1">
    <citation type="journal article" date="2010" name="Nature">
        <title>Perigord black truffle genome uncovers evolutionary origins and mechanisms of symbiosis.</title>
        <authorList>
            <person name="Martin F."/>
            <person name="Kohler A."/>
            <person name="Murat C."/>
            <person name="Balestrini R."/>
            <person name="Coutinho P.M."/>
            <person name="Jaillon O."/>
            <person name="Montanini B."/>
            <person name="Morin E."/>
            <person name="Noel B."/>
            <person name="Percudani R."/>
            <person name="Porcel B."/>
            <person name="Rubini A."/>
            <person name="Amicucci A."/>
            <person name="Amselem J."/>
            <person name="Anthouard V."/>
            <person name="Arcioni S."/>
            <person name="Artiguenave F."/>
            <person name="Aury J.M."/>
            <person name="Ballario P."/>
            <person name="Bolchi A."/>
            <person name="Brenna A."/>
            <person name="Brun A."/>
            <person name="Buee M."/>
            <person name="Cantarel B."/>
            <person name="Chevalier G."/>
            <person name="Couloux A."/>
            <person name="Da Silva C."/>
            <person name="Denoeud F."/>
            <person name="Duplessis S."/>
            <person name="Ghignone S."/>
            <person name="Hilselberger B."/>
            <person name="Iotti M."/>
            <person name="Marcais B."/>
            <person name="Mello A."/>
            <person name="Miranda M."/>
            <person name="Pacioni G."/>
            <person name="Quesneville H."/>
            <person name="Riccioni C."/>
            <person name="Ruotolo R."/>
            <person name="Splivallo R."/>
            <person name="Stocchi V."/>
            <person name="Tisserant E."/>
            <person name="Viscomi A.R."/>
            <person name="Zambonelli A."/>
            <person name="Zampieri E."/>
            <person name="Henrissat B."/>
            <person name="Lebrun M.H."/>
            <person name="Paolocci F."/>
            <person name="Bonfante P."/>
            <person name="Ottonello S."/>
            <person name="Wincker P."/>
        </authorList>
    </citation>
    <scope>NUCLEOTIDE SEQUENCE [LARGE SCALE GENOMIC DNA]</scope>
    <source>
        <strain evidence="1 2">Mel28</strain>
    </source>
</reference>
<dbReference type="KEGG" id="tml:GSTUM_00010266001"/>
<dbReference type="HOGENOM" id="CLU_2639893_0_0_1"/>
<dbReference type="Proteomes" id="UP000006911">
    <property type="component" value="Unassembled WGS sequence"/>
</dbReference>
<dbReference type="InParanoid" id="D5GLM0"/>
<protein>
    <submittedName>
        <fullName evidence="1">(Perigord truffle) hypothetical protein</fullName>
    </submittedName>
</protein>
<name>D5GLM0_TUBMM</name>
<keyword evidence="2" id="KW-1185">Reference proteome</keyword>
<evidence type="ECO:0000313" key="1">
    <source>
        <dbReference type="EMBL" id="CAZ85413.1"/>
    </source>
</evidence>